<comment type="caution">
    <text evidence="4">The sequence shown here is derived from an EMBL/GenBank/DDBJ whole genome shotgun (WGS) entry which is preliminary data.</text>
</comment>
<evidence type="ECO:0000256" key="2">
    <source>
        <dbReference type="SAM" id="Phobius"/>
    </source>
</evidence>
<dbReference type="InterPro" id="IPR011990">
    <property type="entry name" value="TPR-like_helical_dom_sf"/>
</dbReference>
<dbReference type="PROSITE" id="PS50005">
    <property type="entry name" value="TPR"/>
    <property type="match status" value="4"/>
</dbReference>
<reference evidence="4 5" key="1">
    <citation type="submission" date="2024-05" db="EMBL/GenBank/DDBJ databases">
        <authorList>
            <person name="Duchaud E."/>
        </authorList>
    </citation>
    <scope>NUCLEOTIDE SEQUENCE [LARGE SCALE GENOMIC DNA]</scope>
    <source>
        <strain evidence="4">Ena-SAMPLE-TAB-13-05-2024-13:56:06:370-140308</strain>
    </source>
</reference>
<protein>
    <submittedName>
        <fullName evidence="4">TPR_REGION domain-containing protein</fullName>
    </submittedName>
</protein>
<dbReference type="InterPro" id="IPR019734">
    <property type="entry name" value="TPR_rpt"/>
</dbReference>
<feature type="domain" description="Signal transduction histidine kinase internal region" evidence="3">
    <location>
        <begin position="429"/>
        <end position="507"/>
    </location>
</feature>
<feature type="repeat" description="TPR" evidence="1">
    <location>
        <begin position="277"/>
        <end position="310"/>
    </location>
</feature>
<dbReference type="Gene3D" id="3.30.565.10">
    <property type="entry name" value="Histidine kinase-like ATPase, C-terminal domain"/>
    <property type="match status" value="1"/>
</dbReference>
<feature type="transmembrane region" description="Helical" evidence="2">
    <location>
        <begin position="395"/>
        <end position="414"/>
    </location>
</feature>
<feature type="repeat" description="TPR" evidence="1">
    <location>
        <begin position="157"/>
        <end position="190"/>
    </location>
</feature>
<evidence type="ECO:0000256" key="1">
    <source>
        <dbReference type="PROSITE-ProRule" id="PRU00339"/>
    </source>
</evidence>
<keyword evidence="1" id="KW-0802">TPR repeat</keyword>
<keyword evidence="2" id="KW-0472">Membrane</keyword>
<dbReference type="SUPFAM" id="SSF48452">
    <property type="entry name" value="TPR-like"/>
    <property type="match status" value="2"/>
</dbReference>
<dbReference type="PANTHER" id="PTHR34220">
    <property type="entry name" value="SENSOR HISTIDINE KINASE YPDA"/>
    <property type="match status" value="1"/>
</dbReference>
<name>A0ABM9PE15_9FLAO</name>
<dbReference type="Gene3D" id="1.25.40.10">
    <property type="entry name" value="Tetratricopeptide repeat domain"/>
    <property type="match status" value="2"/>
</dbReference>
<evidence type="ECO:0000313" key="5">
    <source>
        <dbReference type="Proteomes" id="UP001497527"/>
    </source>
</evidence>
<dbReference type="Pfam" id="PF13374">
    <property type="entry name" value="TPR_10"/>
    <property type="match status" value="1"/>
</dbReference>
<keyword evidence="5" id="KW-1185">Reference proteome</keyword>
<dbReference type="SUPFAM" id="SSF55874">
    <property type="entry name" value="ATPase domain of HSP90 chaperone/DNA topoisomerase II/histidine kinase"/>
    <property type="match status" value="1"/>
</dbReference>
<feature type="repeat" description="TPR" evidence="1">
    <location>
        <begin position="317"/>
        <end position="350"/>
    </location>
</feature>
<dbReference type="InterPro" id="IPR010559">
    <property type="entry name" value="Sig_transdc_His_kin_internal"/>
</dbReference>
<accession>A0ABM9PE15</accession>
<feature type="repeat" description="TPR" evidence="1">
    <location>
        <begin position="197"/>
        <end position="230"/>
    </location>
</feature>
<keyword evidence="2" id="KW-1133">Transmembrane helix</keyword>
<organism evidence="4 5">
    <name type="scientific">Tenacibaculum polynesiense</name>
    <dbReference type="NCBI Taxonomy" id="3137857"/>
    <lineage>
        <taxon>Bacteria</taxon>
        <taxon>Pseudomonadati</taxon>
        <taxon>Bacteroidota</taxon>
        <taxon>Flavobacteriia</taxon>
        <taxon>Flavobacteriales</taxon>
        <taxon>Flavobacteriaceae</taxon>
        <taxon>Tenacibaculum</taxon>
    </lineage>
</organism>
<dbReference type="PANTHER" id="PTHR34220:SF7">
    <property type="entry name" value="SENSOR HISTIDINE KINASE YPDA"/>
    <property type="match status" value="1"/>
</dbReference>
<dbReference type="InterPro" id="IPR050640">
    <property type="entry name" value="Bact_2-comp_sensor_kinase"/>
</dbReference>
<evidence type="ECO:0000313" key="4">
    <source>
        <dbReference type="EMBL" id="CAL2103872.1"/>
    </source>
</evidence>
<dbReference type="Proteomes" id="UP001497527">
    <property type="component" value="Unassembled WGS sequence"/>
</dbReference>
<proteinExistence type="predicted"/>
<evidence type="ECO:0000259" key="3">
    <source>
        <dbReference type="Pfam" id="PF06580"/>
    </source>
</evidence>
<dbReference type="SMART" id="SM00028">
    <property type="entry name" value="TPR"/>
    <property type="match status" value="7"/>
</dbReference>
<dbReference type="EMBL" id="CAXJIO010000014">
    <property type="protein sequence ID" value="CAL2103872.1"/>
    <property type="molecule type" value="Genomic_DNA"/>
</dbReference>
<keyword evidence="2" id="KW-0812">Transmembrane</keyword>
<dbReference type="RefSeq" id="WP_348718179.1">
    <property type="nucleotide sequence ID" value="NZ_CAXJIO010000014.1"/>
</dbReference>
<dbReference type="Pfam" id="PF06580">
    <property type="entry name" value="His_kinase"/>
    <property type="match status" value="1"/>
</dbReference>
<dbReference type="Pfam" id="PF13424">
    <property type="entry name" value="TPR_12"/>
    <property type="match status" value="3"/>
</dbReference>
<dbReference type="InterPro" id="IPR036890">
    <property type="entry name" value="HATPase_C_sf"/>
</dbReference>
<sequence>MKPFLKILLTFLITTNFYAQTKVDSLISDAVTKKEENYYKVQKHFRRIRFTNEEIANFLKRSQEENYKIGEVFALNLKGRSHRNITEYDKAEEYYKSALELARKIRSVEGEVITLNQLGVIYRRQDKVKGALNYHQAALEIISKIKNPNEDFKVSHSISVNSIGNIYLTIRQYELALAKFQESIEIQKELNDLRGLAINHQNIGYAYQNIGDLDLALENFNKSLEYNNLNNSDLGRVICHNSISNILIKQGKYNEAYNYINDIVPTAEELGNRYYLSEVYNTIGWALIKKNNLDEAEEYLYKSLKIGADNNIPSSLSVSYLHLSELHQKQNNFKEALEHFQSSIDIDKKTFNEKNIRWVTNLMSNFEDEIKNNKIVRLDKEKKIAELNLTKSRNILIITFVSLALFSVVLYSIYRQRLLKNDKKILMLEQEALQSQMNPHFVFNALNSIKLYIINNEQKNAVYYLNKFSKLIRNILDASKVKEVSLSEELSTMNLYMSIENIRFSNEIEYSERVDEDINLESIKVPPLILQPFLENAIWHGLSSKKGSKKVSLEVLKISEDFIQIDIEDNGVGREQAFRIKKNKSLNRRSIGIDLTKQRLQNFTNEFKDDFSLDYFDLKDAEGKAIGTKVSIKIPLS</sequence>
<gene>
    <name evidence="4" type="ORF">T190423A01A_50120</name>
</gene>